<dbReference type="Gene3D" id="3.30.710.10">
    <property type="entry name" value="Potassium Channel Kv1.1, Chain A"/>
    <property type="match status" value="1"/>
</dbReference>
<reference evidence="5" key="3">
    <citation type="submission" date="2025-04" db="UniProtKB">
        <authorList>
            <consortium name="RefSeq"/>
        </authorList>
    </citation>
    <scope>IDENTIFICATION</scope>
    <source>
        <strain evidence="5">CBS 304.34</strain>
    </source>
</reference>
<evidence type="ECO:0000256" key="1">
    <source>
        <dbReference type="SAM" id="MobiDB-lite"/>
    </source>
</evidence>
<feature type="compositionally biased region" description="Basic and acidic residues" evidence="1">
    <location>
        <begin position="49"/>
        <end position="65"/>
    </location>
</feature>
<evidence type="ECO:0000313" key="5">
    <source>
        <dbReference type="RefSeq" id="XP_033578639.1"/>
    </source>
</evidence>
<dbReference type="GeneID" id="54464399"/>
<dbReference type="RefSeq" id="XP_033578639.1">
    <property type="nucleotide sequence ID" value="XM_033723506.1"/>
</dbReference>
<evidence type="ECO:0000259" key="2">
    <source>
        <dbReference type="PROSITE" id="PS50097"/>
    </source>
</evidence>
<evidence type="ECO:0000313" key="4">
    <source>
        <dbReference type="Proteomes" id="UP000504636"/>
    </source>
</evidence>
<evidence type="ECO:0000313" key="3">
    <source>
        <dbReference type="EMBL" id="KAF2811675.1"/>
    </source>
</evidence>
<sequence length="289" mass="32367">MSSNTPKKKSGETKRRAEKISPNGPKGNTKRIAEGSKGKGKGNKTAPSGKKDEAESIGEGSERKPSQTPPSKNRDNVDSASRDESNAPAGSKSSQDFECVKLVVGKKRFYIPKWRLCKASRYYDKTLNGPWRESQTGEVRNPDDVSVETFEIFANWMQTGKLLISREEQDENDETDSVPGSTGSFEDTEGEDEPDKDHDREEEVVPTLSKDLEDKWKEDLIILRDLYIFADEYDVPGLCKAIINKMEWRCWTGRLPFIEGLTQENKPSNVLTSRNGFLISSITATTTSM</sequence>
<feature type="compositionally biased region" description="Basic and acidic residues" evidence="1">
    <location>
        <begin position="72"/>
        <end position="85"/>
    </location>
</feature>
<dbReference type="PANTHER" id="PTHR47843">
    <property type="entry name" value="BTB DOMAIN-CONTAINING PROTEIN-RELATED"/>
    <property type="match status" value="1"/>
</dbReference>
<dbReference type="PANTHER" id="PTHR47843:SF2">
    <property type="entry name" value="BTB DOMAIN-CONTAINING PROTEIN"/>
    <property type="match status" value="1"/>
</dbReference>
<feature type="compositionally biased region" description="Basic and acidic residues" evidence="1">
    <location>
        <begin position="9"/>
        <end position="19"/>
    </location>
</feature>
<dbReference type="AlphaFoldDB" id="A0A6A6YUM9"/>
<dbReference type="PROSITE" id="PS50097">
    <property type="entry name" value="BTB"/>
    <property type="match status" value="1"/>
</dbReference>
<dbReference type="InterPro" id="IPR011333">
    <property type="entry name" value="SKP1/BTB/POZ_sf"/>
</dbReference>
<organism evidence="3">
    <name type="scientific">Mytilinidion resinicola</name>
    <dbReference type="NCBI Taxonomy" id="574789"/>
    <lineage>
        <taxon>Eukaryota</taxon>
        <taxon>Fungi</taxon>
        <taxon>Dikarya</taxon>
        <taxon>Ascomycota</taxon>
        <taxon>Pezizomycotina</taxon>
        <taxon>Dothideomycetes</taxon>
        <taxon>Pleosporomycetidae</taxon>
        <taxon>Mytilinidiales</taxon>
        <taxon>Mytilinidiaceae</taxon>
        <taxon>Mytilinidion</taxon>
    </lineage>
</organism>
<dbReference type="SMART" id="SM00225">
    <property type="entry name" value="BTB"/>
    <property type="match status" value="1"/>
</dbReference>
<proteinExistence type="predicted"/>
<reference evidence="3 5" key="1">
    <citation type="journal article" date="2020" name="Stud. Mycol.">
        <title>101 Dothideomycetes genomes: a test case for predicting lifestyles and emergence of pathogens.</title>
        <authorList>
            <person name="Haridas S."/>
            <person name="Albert R."/>
            <person name="Binder M."/>
            <person name="Bloem J."/>
            <person name="Labutti K."/>
            <person name="Salamov A."/>
            <person name="Andreopoulos B."/>
            <person name="Baker S."/>
            <person name="Barry K."/>
            <person name="Bills G."/>
            <person name="Bluhm B."/>
            <person name="Cannon C."/>
            <person name="Castanera R."/>
            <person name="Culley D."/>
            <person name="Daum C."/>
            <person name="Ezra D."/>
            <person name="Gonzalez J."/>
            <person name="Henrissat B."/>
            <person name="Kuo A."/>
            <person name="Liang C."/>
            <person name="Lipzen A."/>
            <person name="Lutzoni F."/>
            <person name="Magnuson J."/>
            <person name="Mondo S."/>
            <person name="Nolan M."/>
            <person name="Ohm R."/>
            <person name="Pangilinan J."/>
            <person name="Park H.-J."/>
            <person name="Ramirez L."/>
            <person name="Alfaro M."/>
            <person name="Sun H."/>
            <person name="Tritt A."/>
            <person name="Yoshinaga Y."/>
            <person name="Zwiers L.-H."/>
            <person name="Turgeon B."/>
            <person name="Goodwin S."/>
            <person name="Spatafora J."/>
            <person name="Crous P."/>
            <person name="Grigoriev I."/>
        </authorList>
    </citation>
    <scope>NUCLEOTIDE SEQUENCE</scope>
    <source>
        <strain evidence="3 5">CBS 304.34</strain>
    </source>
</reference>
<dbReference type="EMBL" id="MU003698">
    <property type="protein sequence ID" value="KAF2811675.1"/>
    <property type="molecule type" value="Genomic_DNA"/>
</dbReference>
<dbReference type="Proteomes" id="UP000504636">
    <property type="component" value="Unplaced"/>
</dbReference>
<gene>
    <name evidence="3 5" type="ORF">BDZ99DRAFT_497355</name>
</gene>
<dbReference type="OrthoDB" id="194443at2759"/>
<feature type="domain" description="BTB" evidence="2">
    <location>
        <begin position="98"/>
        <end position="166"/>
    </location>
</feature>
<keyword evidence="4" id="KW-1185">Reference proteome</keyword>
<reference evidence="5" key="2">
    <citation type="submission" date="2020-04" db="EMBL/GenBank/DDBJ databases">
        <authorList>
            <consortium name="NCBI Genome Project"/>
        </authorList>
    </citation>
    <scope>NUCLEOTIDE SEQUENCE</scope>
    <source>
        <strain evidence="5">CBS 304.34</strain>
    </source>
</reference>
<accession>A0A6A6YUM9</accession>
<protein>
    <recommendedName>
        <fullName evidence="2">BTB domain-containing protein</fullName>
    </recommendedName>
</protein>
<dbReference type="InterPro" id="IPR000210">
    <property type="entry name" value="BTB/POZ_dom"/>
</dbReference>
<dbReference type="SUPFAM" id="SSF54695">
    <property type="entry name" value="POZ domain"/>
    <property type="match status" value="1"/>
</dbReference>
<name>A0A6A6YUM9_9PEZI</name>
<dbReference type="Pfam" id="PF00651">
    <property type="entry name" value="BTB"/>
    <property type="match status" value="1"/>
</dbReference>
<feature type="region of interest" description="Disordered" evidence="1">
    <location>
        <begin position="167"/>
        <end position="207"/>
    </location>
</feature>
<dbReference type="CDD" id="cd18186">
    <property type="entry name" value="BTB_POZ_ZBTB_KLHL-like"/>
    <property type="match status" value="1"/>
</dbReference>
<feature type="region of interest" description="Disordered" evidence="1">
    <location>
        <begin position="1"/>
        <end position="98"/>
    </location>
</feature>